<evidence type="ECO:0000313" key="3">
    <source>
        <dbReference type="EMBL" id="CUG82365.1"/>
    </source>
</evidence>
<protein>
    <recommendedName>
        <fullName evidence="5">Membrane-associated protein</fullName>
    </recommendedName>
</protein>
<sequence>MKFVIAALFCAVLIASEASGRFARILSVEDAETFTASLSPAKSLRFRTQFHSVQEFYDQVISYHPLVANAPCHNGTGACFPPNKGYLCLSGEWVQHSDRCDGIEDCNDGTDELMCDYPSTHWADHRSDAVAARGLHRRFHEQFAAPTCNGCGCQIGGPMQVHVGNPYFEMAIGAKMTPEFSNELPFGLRCHPEKTTEMMITMYKKNGFCRKAICCIRQAGCVRCNSTDVTPQGKCHEKLELRELSNETMASESSEADASSPQ</sequence>
<keyword evidence="4" id="KW-1185">Reference proteome</keyword>
<dbReference type="Proteomes" id="UP000051952">
    <property type="component" value="Unassembled WGS sequence"/>
</dbReference>
<dbReference type="OrthoDB" id="9990982at2759"/>
<dbReference type="CDD" id="cd00112">
    <property type="entry name" value="LDLa"/>
    <property type="match status" value="1"/>
</dbReference>
<gene>
    <name evidence="3" type="ORF">BSAL_87080</name>
</gene>
<dbReference type="Gene3D" id="4.10.400.10">
    <property type="entry name" value="Low-density Lipoprotein Receptor"/>
    <property type="match status" value="1"/>
</dbReference>
<dbReference type="AlphaFoldDB" id="A0A0S4J1L9"/>
<keyword evidence="2" id="KW-0732">Signal</keyword>
<keyword evidence="1" id="KW-1015">Disulfide bond</keyword>
<dbReference type="PROSITE" id="PS50068">
    <property type="entry name" value="LDLRA_2"/>
    <property type="match status" value="1"/>
</dbReference>
<dbReference type="SMART" id="SM00192">
    <property type="entry name" value="LDLa"/>
    <property type="match status" value="1"/>
</dbReference>
<evidence type="ECO:0000313" key="4">
    <source>
        <dbReference type="Proteomes" id="UP000051952"/>
    </source>
</evidence>
<evidence type="ECO:0000256" key="1">
    <source>
        <dbReference type="ARBA" id="ARBA00023157"/>
    </source>
</evidence>
<feature type="signal peptide" evidence="2">
    <location>
        <begin position="1"/>
        <end position="20"/>
    </location>
</feature>
<organism evidence="3 4">
    <name type="scientific">Bodo saltans</name>
    <name type="common">Flagellated protozoan</name>
    <dbReference type="NCBI Taxonomy" id="75058"/>
    <lineage>
        <taxon>Eukaryota</taxon>
        <taxon>Discoba</taxon>
        <taxon>Euglenozoa</taxon>
        <taxon>Kinetoplastea</taxon>
        <taxon>Metakinetoplastina</taxon>
        <taxon>Eubodonida</taxon>
        <taxon>Bodonidae</taxon>
        <taxon>Bodo</taxon>
    </lineage>
</organism>
<dbReference type="EMBL" id="CYKH01001076">
    <property type="protein sequence ID" value="CUG82365.1"/>
    <property type="molecule type" value="Genomic_DNA"/>
</dbReference>
<dbReference type="VEuPathDB" id="TriTrypDB:BSAL_87080"/>
<proteinExistence type="predicted"/>
<dbReference type="InterPro" id="IPR002172">
    <property type="entry name" value="LDrepeatLR_classA_rpt"/>
</dbReference>
<name>A0A0S4J1L9_BODSA</name>
<feature type="chain" id="PRO_5006621913" description="Membrane-associated protein" evidence="2">
    <location>
        <begin position="21"/>
        <end position="262"/>
    </location>
</feature>
<accession>A0A0S4J1L9</accession>
<dbReference type="InterPro" id="IPR036055">
    <property type="entry name" value="LDL_receptor-like_sf"/>
</dbReference>
<evidence type="ECO:0000256" key="2">
    <source>
        <dbReference type="SAM" id="SignalP"/>
    </source>
</evidence>
<dbReference type="SUPFAM" id="SSF57424">
    <property type="entry name" value="LDL receptor-like module"/>
    <property type="match status" value="1"/>
</dbReference>
<evidence type="ECO:0008006" key="5">
    <source>
        <dbReference type="Google" id="ProtNLM"/>
    </source>
</evidence>
<reference evidence="4" key="1">
    <citation type="submission" date="2015-09" db="EMBL/GenBank/DDBJ databases">
        <authorList>
            <consortium name="Pathogen Informatics"/>
        </authorList>
    </citation>
    <scope>NUCLEOTIDE SEQUENCE [LARGE SCALE GENOMIC DNA]</scope>
    <source>
        <strain evidence="4">Lake Konstanz</strain>
    </source>
</reference>